<sequence>MVALHPVIPWCLDDNKNGISLVVSPVIILTEYTEVRYIDRSFVPVCYTSIEKLWAKVFVVSAIMGLFFLPLVVLILLYWRIVQQLLLEDKQLCKDKPNPNLQARKQHV</sequence>
<proteinExistence type="predicted"/>
<name>A0AAN8XGU8_HALRR</name>
<protein>
    <recommendedName>
        <fullName evidence="4">G-protein coupled receptors family 1 profile domain-containing protein</fullName>
    </recommendedName>
</protein>
<accession>A0AAN8XGU8</accession>
<reference evidence="2 3" key="1">
    <citation type="submission" date="2023-11" db="EMBL/GenBank/DDBJ databases">
        <title>Halocaridina rubra genome assembly.</title>
        <authorList>
            <person name="Smith C."/>
        </authorList>
    </citation>
    <scope>NUCLEOTIDE SEQUENCE [LARGE SCALE GENOMIC DNA]</scope>
    <source>
        <strain evidence="2">EP-1</strain>
        <tissue evidence="2">Whole</tissue>
    </source>
</reference>
<keyword evidence="1" id="KW-1133">Transmembrane helix</keyword>
<keyword evidence="1" id="KW-0472">Membrane</keyword>
<evidence type="ECO:0000313" key="3">
    <source>
        <dbReference type="Proteomes" id="UP001381693"/>
    </source>
</evidence>
<feature type="transmembrane region" description="Helical" evidence="1">
    <location>
        <begin position="57"/>
        <end position="79"/>
    </location>
</feature>
<dbReference type="Proteomes" id="UP001381693">
    <property type="component" value="Unassembled WGS sequence"/>
</dbReference>
<keyword evidence="1" id="KW-0812">Transmembrane</keyword>
<comment type="caution">
    <text evidence="2">The sequence shown here is derived from an EMBL/GenBank/DDBJ whole genome shotgun (WGS) entry which is preliminary data.</text>
</comment>
<evidence type="ECO:0008006" key="4">
    <source>
        <dbReference type="Google" id="ProtNLM"/>
    </source>
</evidence>
<organism evidence="2 3">
    <name type="scientific">Halocaridina rubra</name>
    <name type="common">Hawaiian red shrimp</name>
    <dbReference type="NCBI Taxonomy" id="373956"/>
    <lineage>
        <taxon>Eukaryota</taxon>
        <taxon>Metazoa</taxon>
        <taxon>Ecdysozoa</taxon>
        <taxon>Arthropoda</taxon>
        <taxon>Crustacea</taxon>
        <taxon>Multicrustacea</taxon>
        <taxon>Malacostraca</taxon>
        <taxon>Eumalacostraca</taxon>
        <taxon>Eucarida</taxon>
        <taxon>Decapoda</taxon>
        <taxon>Pleocyemata</taxon>
        <taxon>Caridea</taxon>
        <taxon>Atyoidea</taxon>
        <taxon>Atyidae</taxon>
        <taxon>Halocaridina</taxon>
    </lineage>
</organism>
<gene>
    <name evidence="2" type="ORF">SK128_002019</name>
</gene>
<dbReference type="EMBL" id="JAXCGZ010003801">
    <property type="protein sequence ID" value="KAK7083132.1"/>
    <property type="molecule type" value="Genomic_DNA"/>
</dbReference>
<dbReference type="AlphaFoldDB" id="A0AAN8XGU8"/>
<dbReference type="Gene3D" id="1.20.1070.10">
    <property type="entry name" value="Rhodopsin 7-helix transmembrane proteins"/>
    <property type="match status" value="1"/>
</dbReference>
<evidence type="ECO:0000256" key="1">
    <source>
        <dbReference type="SAM" id="Phobius"/>
    </source>
</evidence>
<dbReference type="SUPFAM" id="SSF81321">
    <property type="entry name" value="Family A G protein-coupled receptor-like"/>
    <property type="match status" value="1"/>
</dbReference>
<evidence type="ECO:0000313" key="2">
    <source>
        <dbReference type="EMBL" id="KAK7083132.1"/>
    </source>
</evidence>
<keyword evidence="3" id="KW-1185">Reference proteome</keyword>